<evidence type="ECO:0008006" key="3">
    <source>
        <dbReference type="Google" id="ProtNLM"/>
    </source>
</evidence>
<evidence type="ECO:0000313" key="2">
    <source>
        <dbReference type="Proteomes" id="UP001596501"/>
    </source>
</evidence>
<keyword evidence="2" id="KW-1185">Reference proteome</keyword>
<evidence type="ECO:0000313" key="1">
    <source>
        <dbReference type="EMBL" id="MFC7410431.1"/>
    </source>
</evidence>
<name>A0ABW2QMY0_9BURK</name>
<accession>A0ABW2QMY0</accession>
<dbReference type="Gene3D" id="3.40.50.2300">
    <property type="match status" value="1"/>
</dbReference>
<sequence>MDFASIRVLVAEDMEEMRSILVRLLQALGFKQVRAVRNWRPCRL</sequence>
<gene>
    <name evidence="1" type="ORF">ACFQPB_16315</name>
</gene>
<dbReference type="Proteomes" id="UP001596501">
    <property type="component" value="Unassembled WGS sequence"/>
</dbReference>
<reference evidence="2" key="1">
    <citation type="journal article" date="2019" name="Int. J. Syst. Evol. Microbiol.">
        <title>The Global Catalogue of Microorganisms (GCM) 10K type strain sequencing project: providing services to taxonomists for standard genome sequencing and annotation.</title>
        <authorList>
            <consortium name="The Broad Institute Genomics Platform"/>
            <consortium name="The Broad Institute Genome Sequencing Center for Infectious Disease"/>
            <person name="Wu L."/>
            <person name="Ma J."/>
        </authorList>
    </citation>
    <scope>NUCLEOTIDE SEQUENCE [LARGE SCALE GENOMIC DNA]</scope>
    <source>
        <strain evidence="2">CGMCC 1.12371</strain>
    </source>
</reference>
<protein>
    <recommendedName>
        <fullName evidence="3">Response regulatory domain-containing protein</fullName>
    </recommendedName>
</protein>
<dbReference type="EMBL" id="JBHTCA010000015">
    <property type="protein sequence ID" value="MFC7410431.1"/>
    <property type="molecule type" value="Genomic_DNA"/>
</dbReference>
<proteinExistence type="predicted"/>
<dbReference type="SUPFAM" id="SSF52172">
    <property type="entry name" value="CheY-like"/>
    <property type="match status" value="1"/>
</dbReference>
<organism evidence="1 2">
    <name type="scientific">Hydrogenophaga atypica</name>
    <dbReference type="NCBI Taxonomy" id="249409"/>
    <lineage>
        <taxon>Bacteria</taxon>
        <taxon>Pseudomonadati</taxon>
        <taxon>Pseudomonadota</taxon>
        <taxon>Betaproteobacteria</taxon>
        <taxon>Burkholderiales</taxon>
        <taxon>Comamonadaceae</taxon>
        <taxon>Hydrogenophaga</taxon>
    </lineage>
</organism>
<dbReference type="RefSeq" id="WP_382225503.1">
    <property type="nucleotide sequence ID" value="NZ_JBHTCA010000015.1"/>
</dbReference>
<dbReference type="InterPro" id="IPR011006">
    <property type="entry name" value="CheY-like_superfamily"/>
</dbReference>
<comment type="caution">
    <text evidence="1">The sequence shown here is derived from an EMBL/GenBank/DDBJ whole genome shotgun (WGS) entry which is preliminary data.</text>
</comment>